<gene>
    <name evidence="1" type="ORF">LCGC14_0805330</name>
</gene>
<dbReference type="GO" id="GO:0008168">
    <property type="term" value="F:methyltransferase activity"/>
    <property type="evidence" value="ECO:0007669"/>
    <property type="project" value="InterPro"/>
</dbReference>
<dbReference type="Gene3D" id="3.40.50.150">
    <property type="entry name" value="Vaccinia Virus protein VP39"/>
    <property type="match status" value="2"/>
</dbReference>
<evidence type="ECO:0000313" key="1">
    <source>
        <dbReference type="EMBL" id="KKN33283.1"/>
    </source>
</evidence>
<protein>
    <recommendedName>
        <fullName evidence="2">DNA methylase N-4/N-6 domain-containing protein</fullName>
    </recommendedName>
</protein>
<dbReference type="SUPFAM" id="SSF53335">
    <property type="entry name" value="S-adenosyl-L-methionine-dependent methyltransferases"/>
    <property type="match status" value="1"/>
</dbReference>
<dbReference type="GO" id="GO:0032259">
    <property type="term" value="P:methylation"/>
    <property type="evidence" value="ECO:0007669"/>
    <property type="project" value="InterPro"/>
</dbReference>
<reference evidence="1" key="1">
    <citation type="journal article" date="2015" name="Nature">
        <title>Complex archaea that bridge the gap between prokaryotes and eukaryotes.</title>
        <authorList>
            <person name="Spang A."/>
            <person name="Saw J.H."/>
            <person name="Jorgensen S.L."/>
            <person name="Zaremba-Niedzwiedzka K."/>
            <person name="Martijn J."/>
            <person name="Lind A.E."/>
            <person name="van Eijk R."/>
            <person name="Schleper C."/>
            <person name="Guy L."/>
            <person name="Ettema T.J."/>
        </authorList>
    </citation>
    <scope>NUCLEOTIDE SEQUENCE</scope>
</reference>
<organism evidence="1">
    <name type="scientific">marine sediment metagenome</name>
    <dbReference type="NCBI Taxonomy" id="412755"/>
    <lineage>
        <taxon>unclassified sequences</taxon>
        <taxon>metagenomes</taxon>
        <taxon>ecological metagenomes</taxon>
    </lineage>
</organism>
<proteinExistence type="predicted"/>
<dbReference type="InterPro" id="IPR029063">
    <property type="entry name" value="SAM-dependent_MTases_sf"/>
</dbReference>
<dbReference type="EMBL" id="LAZR01002191">
    <property type="protein sequence ID" value="KKN33283.1"/>
    <property type="molecule type" value="Genomic_DNA"/>
</dbReference>
<comment type="caution">
    <text evidence="1">The sequence shown here is derived from an EMBL/GenBank/DDBJ whole genome shotgun (WGS) entry which is preliminary data.</text>
</comment>
<dbReference type="AlphaFoldDB" id="A0A0F9SVP5"/>
<name>A0A0F9SVP5_9ZZZZ</name>
<dbReference type="InterPro" id="IPR002052">
    <property type="entry name" value="DNA_methylase_N6_adenine_CS"/>
</dbReference>
<dbReference type="PROSITE" id="PS00092">
    <property type="entry name" value="N6_MTASE"/>
    <property type="match status" value="1"/>
</dbReference>
<evidence type="ECO:0008006" key="2">
    <source>
        <dbReference type="Google" id="ProtNLM"/>
    </source>
</evidence>
<dbReference type="GO" id="GO:0003676">
    <property type="term" value="F:nucleic acid binding"/>
    <property type="evidence" value="ECO:0007669"/>
    <property type="project" value="InterPro"/>
</dbReference>
<sequence length="525" mass="58563">MNRILNGDVIRFAKHYDGAPFHALLADPPYHLTSITKRFGKDGAAPAQFGSDGAFQRVSRGFMSQEWDGGDVAFRPETWRAFWDLLYPGAFCMTFGGSRTAHRMAVAIEDSGYIIHPMMGWVYGSGFPKATRIDTQIDKAAGAERESEWYDRYRDGGTRQTQDIQENSIFDGRHTNYREQATTDLAKTWEGHRYGLQAQKPALEPIIVFQKPYTEKGRPVDDITRTGAGALNIDGGRIGKPVGPTGSGPSHIYGWAETEKEKEWGGSSGRWPANFIIQHSPDCKRIGTSPDGYIINRFTDGAKPFGDAVGEDYEGEEVGGESAVWECVEGCPARELDRQSGHLKSGLMTPEHNAKNWGWHKGDRDRPTLQDTYGDSGGASQFFFNADYVYEKLEQEAAFKYMAKTGNVEREKGLIHHIPCAKCGDLHSTHHINDKGEDEPCKRNVHPTIKTIALIKHLATLLLPPDEYAPRRIFVPFAGTGSEMIGAFQAGWECIVGVEFLRAYIDIAKARLDYWLSLGIQQNLF</sequence>
<accession>A0A0F9SVP5</accession>